<gene>
    <name evidence="5" type="primary">cobD</name>
    <name evidence="5" type="ORF">MSP8886_00799</name>
</gene>
<dbReference type="AlphaFoldDB" id="A0A1A8T4G3"/>
<comment type="similarity">
    <text evidence="3">Belongs to the class-I pyridoxal-phosphate-dependent aminotransferase family.</text>
</comment>
<dbReference type="CDD" id="cd00609">
    <property type="entry name" value="AAT_like"/>
    <property type="match status" value="1"/>
</dbReference>
<dbReference type="GO" id="GO:0008483">
    <property type="term" value="F:transaminase activity"/>
    <property type="evidence" value="ECO:0007669"/>
    <property type="project" value="UniProtKB-KW"/>
</dbReference>
<evidence type="ECO:0000256" key="3">
    <source>
        <dbReference type="RuleBase" id="RU000481"/>
    </source>
</evidence>
<name>A0A1A8T4G3_9GAMM</name>
<keyword evidence="3" id="KW-0808">Transferase</keyword>
<dbReference type="PANTHER" id="PTHR42885:SF1">
    <property type="entry name" value="THREONINE-PHOSPHATE DECARBOXYLASE"/>
    <property type="match status" value="1"/>
</dbReference>
<protein>
    <recommendedName>
        <fullName evidence="3">Aminotransferase</fullName>
        <ecNumber evidence="3">2.6.1.-</ecNumber>
    </recommendedName>
</protein>
<dbReference type="EC" id="2.6.1.-" evidence="3"/>
<feature type="domain" description="Aminotransferase class I/classII large" evidence="4">
    <location>
        <begin position="79"/>
        <end position="361"/>
    </location>
</feature>
<dbReference type="Pfam" id="PF00155">
    <property type="entry name" value="Aminotran_1_2"/>
    <property type="match status" value="1"/>
</dbReference>
<keyword evidence="5" id="KW-0456">Lyase</keyword>
<evidence type="ECO:0000313" key="5">
    <source>
        <dbReference type="EMBL" id="SBS27088.1"/>
    </source>
</evidence>
<dbReference type="InterPro" id="IPR015422">
    <property type="entry name" value="PyrdxlP-dep_Trfase_small"/>
</dbReference>
<proteinExistence type="inferred from homology"/>
<reference evidence="5 6" key="1">
    <citation type="submission" date="2016-06" db="EMBL/GenBank/DDBJ databases">
        <authorList>
            <person name="Kjaerup R.B."/>
            <person name="Dalgaard T.S."/>
            <person name="Juul-Madsen H.R."/>
        </authorList>
    </citation>
    <scope>NUCLEOTIDE SEQUENCE [LARGE SCALE GENOMIC DNA]</scope>
    <source>
        <strain evidence="5 6">CECT 8886</strain>
    </source>
</reference>
<dbReference type="PROSITE" id="PS00105">
    <property type="entry name" value="AA_TRANSFER_CLASS_1"/>
    <property type="match status" value="1"/>
</dbReference>
<dbReference type="Gene3D" id="3.90.1150.10">
    <property type="entry name" value="Aspartate Aminotransferase, domain 1"/>
    <property type="match status" value="1"/>
</dbReference>
<organism evidence="5 6">
    <name type="scientific">Marinomonas spartinae</name>
    <dbReference type="NCBI Taxonomy" id="1792290"/>
    <lineage>
        <taxon>Bacteria</taxon>
        <taxon>Pseudomonadati</taxon>
        <taxon>Pseudomonadota</taxon>
        <taxon>Gammaproteobacteria</taxon>
        <taxon>Oceanospirillales</taxon>
        <taxon>Oceanospirillaceae</taxon>
        <taxon>Marinomonas</taxon>
    </lineage>
</organism>
<dbReference type="InterPro" id="IPR015421">
    <property type="entry name" value="PyrdxlP-dep_Trfase_major"/>
</dbReference>
<dbReference type="GO" id="GO:0030170">
    <property type="term" value="F:pyridoxal phosphate binding"/>
    <property type="evidence" value="ECO:0007669"/>
    <property type="project" value="InterPro"/>
</dbReference>
<evidence type="ECO:0000256" key="1">
    <source>
        <dbReference type="ARBA" id="ARBA00001933"/>
    </source>
</evidence>
<evidence type="ECO:0000259" key="4">
    <source>
        <dbReference type="Pfam" id="PF00155"/>
    </source>
</evidence>
<dbReference type="SUPFAM" id="SSF53383">
    <property type="entry name" value="PLP-dependent transferases"/>
    <property type="match status" value="1"/>
</dbReference>
<dbReference type="Gene3D" id="3.40.640.10">
    <property type="entry name" value="Type I PLP-dependent aspartate aminotransferase-like (Major domain)"/>
    <property type="match status" value="1"/>
</dbReference>
<keyword evidence="2" id="KW-0663">Pyridoxal phosphate</keyword>
<evidence type="ECO:0000256" key="2">
    <source>
        <dbReference type="ARBA" id="ARBA00022898"/>
    </source>
</evidence>
<comment type="cofactor">
    <cofactor evidence="1 3">
        <name>pyridoxal 5'-phosphate</name>
        <dbReference type="ChEBI" id="CHEBI:597326"/>
    </cofactor>
</comment>
<dbReference type="InterPro" id="IPR004839">
    <property type="entry name" value="Aminotransferase_I/II_large"/>
</dbReference>
<evidence type="ECO:0000313" key="6">
    <source>
        <dbReference type="Proteomes" id="UP000092544"/>
    </source>
</evidence>
<keyword evidence="3" id="KW-0032">Aminotransferase</keyword>
<dbReference type="GO" id="GO:0016829">
    <property type="term" value="F:lyase activity"/>
    <property type="evidence" value="ECO:0007669"/>
    <property type="project" value="UniProtKB-KW"/>
</dbReference>
<dbReference type="EMBL" id="FLOB01000001">
    <property type="protein sequence ID" value="SBS27088.1"/>
    <property type="molecule type" value="Genomic_DNA"/>
</dbReference>
<dbReference type="STRING" id="1792290.MSP8886_00799"/>
<dbReference type="InterPro" id="IPR004838">
    <property type="entry name" value="NHTrfase_class1_PyrdxlP-BS"/>
</dbReference>
<dbReference type="PANTHER" id="PTHR42885">
    <property type="entry name" value="HISTIDINOL-PHOSPHATE AMINOTRANSFERASE-RELATED"/>
    <property type="match status" value="1"/>
</dbReference>
<dbReference type="Proteomes" id="UP000092544">
    <property type="component" value="Unassembled WGS sequence"/>
</dbReference>
<keyword evidence="6" id="KW-1185">Reference proteome</keyword>
<sequence>MGVGCMFDDVKPVQLSQEQLGQAQLDQVPPHHGGDLQHWQRKVGNDALDWLDLSSACNREPRPVPEVDPILWQELPDQTALLNQAAHFYGIRPIAIGAGSQHIIESLPLFLSYQHAKKRACVPRIGYQEHAFAWQKWGYELVFYDAVNELLEMEWSVAVVIQPNNPTGAMAEAVLIKALVVRAELLEGHLVIDEAFIDPMPHLSVLNELERLVKSESLFVLRSVGKFFGLAGARVGFVFCATSWQSTLRNLLGPWPVATPSLWLVEQALKDVSWQEKALLSLADRQKVFIDRIMPKFHTVFDSQECVITPLFFTWRLESKEAAEFAFSMLHQVGVHTRLGDGWIRVALPAMHEMAPLNHALVGLLKKAGGRELA</sequence>
<dbReference type="InterPro" id="IPR015424">
    <property type="entry name" value="PyrdxlP-dep_Trfase"/>
</dbReference>
<accession>A0A1A8T4G3</accession>